<dbReference type="EMBL" id="UAUU01000011">
    <property type="protein sequence ID" value="SPZ92849.1"/>
    <property type="molecule type" value="Genomic_DNA"/>
</dbReference>
<evidence type="ECO:0000313" key="1">
    <source>
        <dbReference type="EMBL" id="SPZ92849.1"/>
    </source>
</evidence>
<organism evidence="1 2">
    <name type="scientific">Sphingobacterium multivorum</name>
    <dbReference type="NCBI Taxonomy" id="28454"/>
    <lineage>
        <taxon>Bacteria</taxon>
        <taxon>Pseudomonadati</taxon>
        <taxon>Bacteroidota</taxon>
        <taxon>Sphingobacteriia</taxon>
        <taxon>Sphingobacteriales</taxon>
        <taxon>Sphingobacteriaceae</taxon>
        <taxon>Sphingobacterium</taxon>
    </lineage>
</organism>
<dbReference type="AlphaFoldDB" id="A0A2X2LHV9"/>
<sequence>MNKVIDIGQYIAVAVNWLTDHLEPFFNLIKNTVNASIIGLEWVLTTIPFLLSSHYLQH</sequence>
<protein>
    <submittedName>
        <fullName evidence="1">Uncharacterized protein</fullName>
    </submittedName>
</protein>
<dbReference type="RefSeq" id="WP_256604606.1">
    <property type="nucleotide sequence ID" value="NZ_UAUU01000011.1"/>
</dbReference>
<dbReference type="Proteomes" id="UP000251241">
    <property type="component" value="Unassembled WGS sequence"/>
</dbReference>
<reference evidence="1 2" key="1">
    <citation type="submission" date="2018-06" db="EMBL/GenBank/DDBJ databases">
        <authorList>
            <consortium name="Pathogen Informatics"/>
            <person name="Doyle S."/>
        </authorList>
    </citation>
    <scope>NUCLEOTIDE SEQUENCE [LARGE SCALE GENOMIC DNA]</scope>
    <source>
        <strain evidence="1 2">NCTC11343</strain>
    </source>
</reference>
<name>A0A2X2LHV9_SPHMU</name>
<proteinExistence type="predicted"/>
<gene>
    <name evidence="1" type="ORF">NCTC11343_04808</name>
</gene>
<evidence type="ECO:0000313" key="2">
    <source>
        <dbReference type="Proteomes" id="UP000251241"/>
    </source>
</evidence>
<accession>A0A2X2LHV9</accession>